<keyword evidence="2 6" id="KW-0812">Transmembrane</keyword>
<keyword evidence="4 6" id="KW-1133">Transmembrane helix</keyword>
<gene>
    <name evidence="7" type="ORF">ACFOOI_06075</name>
</gene>
<protein>
    <submittedName>
        <fullName evidence="7">Ceramidase domain-containing protein</fullName>
    </submittedName>
</protein>
<evidence type="ECO:0000313" key="7">
    <source>
        <dbReference type="EMBL" id="MFC3810212.1"/>
    </source>
</evidence>
<keyword evidence="5 6" id="KW-0472">Membrane</keyword>
<evidence type="ECO:0000256" key="1">
    <source>
        <dbReference type="ARBA" id="ARBA00004141"/>
    </source>
</evidence>
<feature type="transmembrane region" description="Helical" evidence="6">
    <location>
        <begin position="9"/>
        <end position="27"/>
    </location>
</feature>
<comment type="subcellular location">
    <subcellularLocation>
        <location evidence="1">Membrane</location>
        <topology evidence="1">Multi-pass membrane protein</topology>
    </subcellularLocation>
</comment>
<dbReference type="InterPro" id="IPR008901">
    <property type="entry name" value="ACER"/>
</dbReference>
<feature type="transmembrane region" description="Helical" evidence="6">
    <location>
        <begin position="166"/>
        <end position="183"/>
    </location>
</feature>
<feature type="transmembrane region" description="Helical" evidence="6">
    <location>
        <begin position="214"/>
        <end position="231"/>
    </location>
</feature>
<dbReference type="Pfam" id="PF05875">
    <property type="entry name" value="Ceramidase"/>
    <property type="match status" value="1"/>
</dbReference>
<evidence type="ECO:0000256" key="3">
    <source>
        <dbReference type="ARBA" id="ARBA00022801"/>
    </source>
</evidence>
<dbReference type="RefSeq" id="WP_379836146.1">
    <property type="nucleotide sequence ID" value="NZ_JBHRYQ010000001.1"/>
</dbReference>
<name>A0ABV7YTP5_9BACT</name>
<feature type="transmembrane region" description="Helical" evidence="6">
    <location>
        <begin position="189"/>
        <end position="207"/>
    </location>
</feature>
<feature type="transmembrane region" description="Helical" evidence="6">
    <location>
        <begin position="104"/>
        <end position="124"/>
    </location>
</feature>
<evidence type="ECO:0000256" key="6">
    <source>
        <dbReference type="SAM" id="Phobius"/>
    </source>
</evidence>
<evidence type="ECO:0000256" key="2">
    <source>
        <dbReference type="ARBA" id="ARBA00022692"/>
    </source>
</evidence>
<dbReference type="EMBL" id="JBHRYQ010000001">
    <property type="protein sequence ID" value="MFC3810212.1"/>
    <property type="molecule type" value="Genomic_DNA"/>
</dbReference>
<evidence type="ECO:0000256" key="4">
    <source>
        <dbReference type="ARBA" id="ARBA00022989"/>
    </source>
</evidence>
<evidence type="ECO:0000313" key="8">
    <source>
        <dbReference type="Proteomes" id="UP001595616"/>
    </source>
</evidence>
<feature type="transmembrane region" description="Helical" evidence="6">
    <location>
        <begin position="251"/>
        <end position="270"/>
    </location>
</feature>
<proteinExistence type="predicted"/>
<organism evidence="7 8">
    <name type="scientific">Lacihabitans lacunae</name>
    <dbReference type="NCBI Taxonomy" id="1028214"/>
    <lineage>
        <taxon>Bacteria</taxon>
        <taxon>Pseudomonadati</taxon>
        <taxon>Bacteroidota</taxon>
        <taxon>Cytophagia</taxon>
        <taxon>Cytophagales</taxon>
        <taxon>Leadbetterellaceae</taxon>
        <taxon>Lacihabitans</taxon>
    </lineage>
</organism>
<keyword evidence="3" id="KW-0378">Hydrolase</keyword>
<sequence>MNFNNIKTIFLTSLVATFGMYVVYLLANSFIPGAIWNGLALSQSAVNVEYCEYNNPDSFFHQKINTYSNLAYFFFGVLVLTISKFDKDNQIASGEISLKNFPELGFLLGACFVYLCFGSSFFHGSLTLIGQRVDMNGTYGLTFLLVAIVLFHLFATKGLSKKTKNYLIVGLIALIFGFYALAPLVSSKILIPILILTQFAGMIIVFAKQPKKRFLSIALLSFACVLWAIKIRTDDVQKLNCDPKGLLQGHAIWHVLTAFSSFLCFAFFRFEKR</sequence>
<accession>A0ABV7YTP5</accession>
<comment type="caution">
    <text evidence="7">The sequence shown here is derived from an EMBL/GenBank/DDBJ whole genome shotgun (WGS) entry which is preliminary data.</text>
</comment>
<keyword evidence="8" id="KW-1185">Reference proteome</keyword>
<evidence type="ECO:0000256" key="5">
    <source>
        <dbReference type="ARBA" id="ARBA00023136"/>
    </source>
</evidence>
<reference evidence="8" key="1">
    <citation type="journal article" date="2019" name="Int. J. Syst. Evol. Microbiol.">
        <title>The Global Catalogue of Microorganisms (GCM) 10K type strain sequencing project: providing services to taxonomists for standard genome sequencing and annotation.</title>
        <authorList>
            <consortium name="The Broad Institute Genomics Platform"/>
            <consortium name="The Broad Institute Genome Sequencing Center for Infectious Disease"/>
            <person name="Wu L."/>
            <person name="Ma J."/>
        </authorList>
    </citation>
    <scope>NUCLEOTIDE SEQUENCE [LARGE SCALE GENOMIC DNA]</scope>
    <source>
        <strain evidence="8">CECT 7956</strain>
    </source>
</reference>
<dbReference type="Proteomes" id="UP001595616">
    <property type="component" value="Unassembled WGS sequence"/>
</dbReference>
<feature type="transmembrane region" description="Helical" evidence="6">
    <location>
        <begin position="136"/>
        <end position="154"/>
    </location>
</feature>
<feature type="transmembrane region" description="Helical" evidence="6">
    <location>
        <begin position="64"/>
        <end position="83"/>
    </location>
</feature>